<keyword evidence="2" id="KW-0732">Signal</keyword>
<proteinExistence type="predicted"/>
<feature type="compositionally biased region" description="Gly residues" evidence="1">
    <location>
        <begin position="438"/>
        <end position="448"/>
    </location>
</feature>
<name>D5WWJ9_KYRT2</name>
<feature type="compositionally biased region" description="Pro residues" evidence="1">
    <location>
        <begin position="418"/>
        <end position="436"/>
    </location>
</feature>
<dbReference type="PANTHER" id="PTHR40446">
    <property type="entry name" value="N-ACETYLGLUCOSAMINE-1-PHOSPHODIESTER ALPHA-N-ACETYLGLUCOSAMINIDASE"/>
    <property type="match status" value="1"/>
</dbReference>
<dbReference type="InterPro" id="IPR018711">
    <property type="entry name" value="NAGPA"/>
</dbReference>
<dbReference type="PROSITE" id="PS51272">
    <property type="entry name" value="SLH"/>
    <property type="match status" value="3"/>
</dbReference>
<dbReference type="STRING" id="562970.Btus_3150"/>
<evidence type="ECO:0000259" key="3">
    <source>
        <dbReference type="PROSITE" id="PS51272"/>
    </source>
</evidence>
<dbReference type="Pfam" id="PF09992">
    <property type="entry name" value="NAGPA"/>
    <property type="match status" value="1"/>
</dbReference>
<feature type="domain" description="SLH" evidence="3">
    <location>
        <begin position="793"/>
        <end position="852"/>
    </location>
</feature>
<feature type="domain" description="SLH" evidence="3">
    <location>
        <begin position="857"/>
        <end position="916"/>
    </location>
</feature>
<dbReference type="eggNOG" id="COG4632">
    <property type="taxonomic scope" value="Bacteria"/>
</dbReference>
<evidence type="ECO:0000256" key="2">
    <source>
        <dbReference type="SAM" id="SignalP"/>
    </source>
</evidence>
<dbReference type="AlphaFoldDB" id="D5WWJ9"/>
<organism evidence="4 5">
    <name type="scientific">Kyrpidia tusciae (strain DSM 2912 / NBRC 15312 / T2)</name>
    <name type="common">Bacillus tusciae</name>
    <dbReference type="NCBI Taxonomy" id="562970"/>
    <lineage>
        <taxon>Bacteria</taxon>
        <taxon>Bacillati</taxon>
        <taxon>Bacillota</taxon>
        <taxon>Bacilli</taxon>
        <taxon>Bacillales</taxon>
        <taxon>Alicyclobacillaceae</taxon>
        <taxon>Kyrpidia</taxon>
    </lineage>
</organism>
<dbReference type="RefSeq" id="WP_013077043.1">
    <property type="nucleotide sequence ID" value="NC_014098.1"/>
</dbReference>
<evidence type="ECO:0000313" key="5">
    <source>
        <dbReference type="Proteomes" id="UP000002368"/>
    </source>
</evidence>
<dbReference type="HOGENOM" id="CLU_298737_0_0_9"/>
<sequence>MRKRGRRWFAGAAAVSALVMVPGIVQAAWPQPAGWPTILSQSVDPEVGIARGVKFQDAALSTDAGPLRIHRIDVDLTAPQLRVQAVAAGDKIFAGRGETVSSMANRTGAVAGINGDYYDIGQTYGPLNILVANGQLYRSPIGWAALAIDGQNRASIVRFQWSGQVMVLPGGENLEAWQKSGQKTEAPSGQSQPLAAFNTFLGDQGIYLYDDKFGWTFPTPNPAARRVAVYLTKTADPAIYTVSSVVENSAVSPVPPGQAGLIGHEQWGDWLKGNMAPGEKIQVGLYTSPDWRSYQTVIGGGPILLKGGQVYADPQAPNPGETGRNPIMAVGLSADGRRMAMVAVDGRQPGLSIGLTRSEMAAYLQTLGYTDAIGFDSGGSVDMVVRRPGGSGVSVVNSPSDGSERAVADGLFVYSALPPEPPAPPEPPKPPAPPSGQEPGGGQPGSGQPGQQPGSGQPGAGQPGQPSSGQPGQQPGQQPGSGQPGQPGQQSGQNPHPSTGTQPGGGGSVTLPDAGSLIAGRPLVWQETVAESRSGDRLSVQVLDETADRVRSTDAGVSTFVLPVQTDAPAVDVHIPAPVWQAVADKTGGSGMVVVQTPIGVYQVPVKVVQPGAGDEEVLISVARPDGSVPLQGLVDQTGGTPVGDAVDFSVREVRSDGTAVPVSGGKAYFRALIPLGKNAGGPQDMGVFTYDVARHVWAPAPARVVTTGQEQAALVAQVSPGTYAAVRDPKSFVDMKGHWAEDPVARLAAAGVIGGVDGQHFAPDQPVTRGQFAVLLVRALGLETVQASPADFADVSADAWNRHEIDVVAREGLMAGVGGGRFAPDDPMTREQMIAVLTRAMNRVKGGLPPADTTVLSRFSDGGEVSNWAQGDVAVAVQTGVVVGSDGKLEPGKVSSRAEAAAMLGKILRFVQLSD</sequence>
<dbReference type="OrthoDB" id="9809781at2"/>
<reference evidence="4 5" key="1">
    <citation type="journal article" date="2011" name="Stand. Genomic Sci.">
        <title>Complete genome sequence of the thermophilic, hydrogen-oxidizing Bacillus tusciae type strain (T2) and reclassification in the new genus, Kyrpidia gen. nov. as Kyrpidia tusciae comb. nov. and emendation of the family Alicyclobacillaceae da Costa and Rainey, 2010.</title>
        <authorList>
            <person name="Klenk H.P."/>
            <person name="Lapidus A."/>
            <person name="Chertkov O."/>
            <person name="Copeland A."/>
            <person name="Del Rio T.G."/>
            <person name="Nolan M."/>
            <person name="Lucas S."/>
            <person name="Chen F."/>
            <person name="Tice H."/>
            <person name="Cheng J.F."/>
            <person name="Han C."/>
            <person name="Bruce D."/>
            <person name="Goodwin L."/>
            <person name="Pitluck S."/>
            <person name="Pati A."/>
            <person name="Ivanova N."/>
            <person name="Mavromatis K."/>
            <person name="Daum C."/>
            <person name="Chen A."/>
            <person name="Palaniappan K."/>
            <person name="Chang Y.J."/>
            <person name="Land M."/>
            <person name="Hauser L."/>
            <person name="Jeffries C.D."/>
            <person name="Detter J.C."/>
            <person name="Rohde M."/>
            <person name="Abt B."/>
            <person name="Pukall R."/>
            <person name="Goker M."/>
            <person name="Bristow J."/>
            <person name="Markowitz V."/>
            <person name="Hugenholtz P."/>
            <person name="Eisen J.A."/>
        </authorList>
    </citation>
    <scope>NUCLEOTIDE SEQUENCE [LARGE SCALE GENOMIC DNA]</scope>
    <source>
        <strain evidence="4 5">DSM 2912</strain>
    </source>
</reference>
<evidence type="ECO:0000313" key="4">
    <source>
        <dbReference type="EMBL" id="ADG07764.1"/>
    </source>
</evidence>
<dbReference type="PANTHER" id="PTHR40446:SF2">
    <property type="entry name" value="N-ACETYLGLUCOSAMINE-1-PHOSPHODIESTER ALPHA-N-ACETYLGLUCOSAMINIDASE"/>
    <property type="match status" value="1"/>
</dbReference>
<dbReference type="InterPro" id="IPR001119">
    <property type="entry name" value="SLH_dom"/>
</dbReference>
<feature type="compositionally biased region" description="Low complexity" evidence="1">
    <location>
        <begin position="463"/>
        <end position="501"/>
    </location>
</feature>
<dbReference type="EMBL" id="CP002017">
    <property type="protein sequence ID" value="ADG07764.1"/>
    <property type="molecule type" value="Genomic_DNA"/>
</dbReference>
<accession>D5WWJ9</accession>
<feature type="signal peptide" evidence="2">
    <location>
        <begin position="1"/>
        <end position="27"/>
    </location>
</feature>
<feature type="region of interest" description="Disordered" evidence="1">
    <location>
        <begin position="415"/>
        <end position="515"/>
    </location>
</feature>
<feature type="chain" id="PRO_5003079942" evidence="2">
    <location>
        <begin position="28"/>
        <end position="916"/>
    </location>
</feature>
<dbReference type="KEGG" id="bts:Btus_3150"/>
<dbReference type="Pfam" id="PF00395">
    <property type="entry name" value="SLH"/>
    <property type="match status" value="3"/>
</dbReference>
<evidence type="ECO:0000256" key="1">
    <source>
        <dbReference type="SAM" id="MobiDB-lite"/>
    </source>
</evidence>
<gene>
    <name evidence="4" type="ordered locus">Btus_3150</name>
</gene>
<feature type="domain" description="SLH" evidence="3">
    <location>
        <begin position="728"/>
        <end position="791"/>
    </location>
</feature>
<keyword evidence="5" id="KW-1185">Reference proteome</keyword>
<dbReference type="Proteomes" id="UP000002368">
    <property type="component" value="Chromosome"/>
</dbReference>
<protein>
    <submittedName>
        <fullName evidence="4">S-layer domain protein</fullName>
    </submittedName>
</protein>